<evidence type="ECO:0000256" key="2">
    <source>
        <dbReference type="ARBA" id="ARBA00022741"/>
    </source>
</evidence>
<proteinExistence type="predicted"/>
<dbReference type="CDD" id="cd03230">
    <property type="entry name" value="ABC_DR_subfamily_A"/>
    <property type="match status" value="1"/>
</dbReference>
<evidence type="ECO:0000313" key="6">
    <source>
        <dbReference type="Proteomes" id="UP001589818"/>
    </source>
</evidence>
<dbReference type="InterPro" id="IPR003593">
    <property type="entry name" value="AAA+_ATPase"/>
</dbReference>
<dbReference type="InterPro" id="IPR017871">
    <property type="entry name" value="ABC_transporter-like_CS"/>
</dbReference>
<reference evidence="5 6" key="1">
    <citation type="submission" date="2024-09" db="EMBL/GenBank/DDBJ databases">
        <authorList>
            <person name="Sun Q."/>
            <person name="Mori K."/>
        </authorList>
    </citation>
    <scope>NUCLEOTIDE SEQUENCE [LARGE SCALE GENOMIC DNA]</scope>
    <source>
        <strain evidence="5 6">CCM 4839</strain>
    </source>
</reference>
<sequence length="233" mass="25838">MDVLTVDIRRAGYEECRPIIQDVSFTVAGGELVGLIGPNGAGKSTTVKSLLGLLRHVDGTVTFAGEGSRYAYVPEQPVLYEYMTLWEHLQLAASAFGLDEQTFLDRATVLLKRFRMLGDRDRLPTGFSKGMQQKMMLIIGFMLEPDVYVVDEPFVGLDPRATRDFLELLESERQRGAGVLMSTHVLDTAERICDRFLLVNEGSVVAQGTLDDVRLQAACAKDATLFDCFYALT</sequence>
<keyword evidence="2" id="KW-0547">Nucleotide-binding</keyword>
<keyword evidence="3 5" id="KW-0067">ATP-binding</keyword>
<dbReference type="InterPro" id="IPR027417">
    <property type="entry name" value="P-loop_NTPase"/>
</dbReference>
<dbReference type="Proteomes" id="UP001589818">
    <property type="component" value="Unassembled WGS sequence"/>
</dbReference>
<dbReference type="PANTHER" id="PTHR42939">
    <property type="entry name" value="ABC TRANSPORTER ATP-BINDING PROTEIN ALBC-RELATED"/>
    <property type="match status" value="1"/>
</dbReference>
<keyword evidence="1" id="KW-0813">Transport</keyword>
<evidence type="ECO:0000256" key="3">
    <source>
        <dbReference type="ARBA" id="ARBA00022840"/>
    </source>
</evidence>
<dbReference type="InterPro" id="IPR051782">
    <property type="entry name" value="ABC_Transporter_VariousFunc"/>
</dbReference>
<feature type="domain" description="ABC transporter" evidence="4">
    <location>
        <begin position="3"/>
        <end position="226"/>
    </location>
</feature>
<dbReference type="EMBL" id="JBHLVF010000017">
    <property type="protein sequence ID" value="MFC0392194.1"/>
    <property type="molecule type" value="Genomic_DNA"/>
</dbReference>
<dbReference type="InterPro" id="IPR003439">
    <property type="entry name" value="ABC_transporter-like_ATP-bd"/>
</dbReference>
<evidence type="ECO:0000313" key="5">
    <source>
        <dbReference type="EMBL" id="MFC0392194.1"/>
    </source>
</evidence>
<gene>
    <name evidence="5" type="ORF">ACFFJ8_12555</name>
</gene>
<protein>
    <submittedName>
        <fullName evidence="5">ABC transporter ATP-binding protein</fullName>
    </submittedName>
</protein>
<keyword evidence="6" id="KW-1185">Reference proteome</keyword>
<dbReference type="PROSITE" id="PS00211">
    <property type="entry name" value="ABC_TRANSPORTER_1"/>
    <property type="match status" value="1"/>
</dbReference>
<evidence type="ECO:0000256" key="1">
    <source>
        <dbReference type="ARBA" id="ARBA00022448"/>
    </source>
</evidence>
<accession>A0ABV6J8H5</accession>
<dbReference type="Gene3D" id="3.40.50.300">
    <property type="entry name" value="P-loop containing nucleotide triphosphate hydrolases"/>
    <property type="match status" value="1"/>
</dbReference>
<dbReference type="RefSeq" id="WP_204819307.1">
    <property type="nucleotide sequence ID" value="NZ_JANHOF010000003.1"/>
</dbReference>
<dbReference type="SUPFAM" id="SSF52540">
    <property type="entry name" value="P-loop containing nucleoside triphosphate hydrolases"/>
    <property type="match status" value="1"/>
</dbReference>
<dbReference type="PANTHER" id="PTHR42939:SF2">
    <property type="entry name" value="ABC-TYPE TRANSPORTER ATP-BINDING PROTEIN ECSA"/>
    <property type="match status" value="1"/>
</dbReference>
<name>A0ABV6J8H5_9BACL</name>
<dbReference type="Pfam" id="PF00005">
    <property type="entry name" value="ABC_tran"/>
    <property type="match status" value="1"/>
</dbReference>
<comment type="caution">
    <text evidence="5">The sequence shown here is derived from an EMBL/GenBank/DDBJ whole genome shotgun (WGS) entry which is preliminary data.</text>
</comment>
<dbReference type="GO" id="GO:0005524">
    <property type="term" value="F:ATP binding"/>
    <property type="evidence" value="ECO:0007669"/>
    <property type="project" value="UniProtKB-KW"/>
</dbReference>
<organism evidence="5 6">
    <name type="scientific">Paenibacillus mendelii</name>
    <dbReference type="NCBI Taxonomy" id="206163"/>
    <lineage>
        <taxon>Bacteria</taxon>
        <taxon>Bacillati</taxon>
        <taxon>Bacillota</taxon>
        <taxon>Bacilli</taxon>
        <taxon>Bacillales</taxon>
        <taxon>Paenibacillaceae</taxon>
        <taxon>Paenibacillus</taxon>
    </lineage>
</organism>
<dbReference type="PROSITE" id="PS50893">
    <property type="entry name" value="ABC_TRANSPORTER_2"/>
    <property type="match status" value="1"/>
</dbReference>
<dbReference type="SMART" id="SM00382">
    <property type="entry name" value="AAA"/>
    <property type="match status" value="1"/>
</dbReference>
<evidence type="ECO:0000259" key="4">
    <source>
        <dbReference type="PROSITE" id="PS50893"/>
    </source>
</evidence>